<dbReference type="Pfam" id="PF00134">
    <property type="entry name" value="Cyclin_N"/>
    <property type="match status" value="1"/>
</dbReference>
<evidence type="ECO:0000256" key="1">
    <source>
        <dbReference type="ARBA" id="ARBA00023127"/>
    </source>
</evidence>
<accession>A0A8C5QJ09</accession>
<dbReference type="Proteomes" id="UP000694569">
    <property type="component" value="Unplaced"/>
</dbReference>
<gene>
    <name evidence="4" type="primary">CCNI2</name>
</gene>
<dbReference type="InterPro" id="IPR036915">
    <property type="entry name" value="Cyclin-like_sf"/>
</dbReference>
<proteinExistence type="inferred from homology"/>
<evidence type="ECO:0000256" key="2">
    <source>
        <dbReference type="RuleBase" id="RU000383"/>
    </source>
</evidence>
<dbReference type="OrthoDB" id="769138at2759"/>
<evidence type="ECO:0000313" key="4">
    <source>
        <dbReference type="Ensembl" id="ENSLLEP00000037498.1"/>
    </source>
</evidence>
<dbReference type="InterPro" id="IPR006671">
    <property type="entry name" value="Cyclin_N"/>
</dbReference>
<dbReference type="Ensembl" id="ENSLLET00000038936.1">
    <property type="protein sequence ID" value="ENSLLEP00000037498.1"/>
    <property type="gene ID" value="ENSLLEG00000023745.1"/>
</dbReference>
<dbReference type="SUPFAM" id="SSF47954">
    <property type="entry name" value="Cyclin-like"/>
    <property type="match status" value="1"/>
</dbReference>
<name>A0A8C5QJ09_9ANUR</name>
<organism evidence="4 5">
    <name type="scientific">Leptobrachium leishanense</name>
    <name type="common">Leishan spiny toad</name>
    <dbReference type="NCBI Taxonomy" id="445787"/>
    <lineage>
        <taxon>Eukaryota</taxon>
        <taxon>Metazoa</taxon>
        <taxon>Chordata</taxon>
        <taxon>Craniata</taxon>
        <taxon>Vertebrata</taxon>
        <taxon>Euteleostomi</taxon>
        <taxon>Amphibia</taxon>
        <taxon>Batrachia</taxon>
        <taxon>Anura</taxon>
        <taxon>Pelobatoidea</taxon>
        <taxon>Megophryidae</taxon>
        <taxon>Leptobrachium</taxon>
    </lineage>
</organism>
<reference evidence="4" key="1">
    <citation type="submission" date="2025-08" db="UniProtKB">
        <authorList>
            <consortium name="Ensembl"/>
        </authorList>
    </citation>
    <scope>IDENTIFICATION</scope>
</reference>
<dbReference type="InterPro" id="IPR039361">
    <property type="entry name" value="Cyclin"/>
</dbReference>
<reference evidence="4" key="2">
    <citation type="submission" date="2025-09" db="UniProtKB">
        <authorList>
            <consortium name="Ensembl"/>
        </authorList>
    </citation>
    <scope>IDENTIFICATION</scope>
</reference>
<feature type="domain" description="Cyclin-like" evidence="3">
    <location>
        <begin position="52"/>
        <end position="138"/>
    </location>
</feature>
<comment type="similarity">
    <text evidence="2">Belongs to the cyclin family.</text>
</comment>
<dbReference type="AlphaFoldDB" id="A0A8C5QJ09"/>
<keyword evidence="5" id="KW-1185">Reference proteome</keyword>
<evidence type="ECO:0000313" key="5">
    <source>
        <dbReference type="Proteomes" id="UP000694569"/>
    </source>
</evidence>
<keyword evidence="1 2" id="KW-0195">Cyclin</keyword>
<dbReference type="GeneTree" id="ENSGT00940000162679"/>
<dbReference type="InterPro" id="IPR013763">
    <property type="entry name" value="Cyclin-like_dom"/>
</dbReference>
<dbReference type="SMART" id="SM00385">
    <property type="entry name" value="CYCLIN"/>
    <property type="match status" value="1"/>
</dbReference>
<sequence>MKFTGLLESHRLAAMLENSLDTEARKWKAPSFQGSTIKGTDISPMQYEQAVVWLEKLRSIFHFYPDTFFLAVTILNRMLASVKAQVKYLRCITVACLYLAAKTNEEREVIPLVKDLVEQSKCMCSSAEILRMERLILDKLQWDLYMATPMDFLNTFHAMVMSNSPSLFHDHLQINPSRHVALLTRQVQHCTACHQLLQFRGSTLALVIMTLELELMTADWFPVSSDLLTKAKIEHADFICCKETVESNLETLAPSNTVYLFISTSKDVRSRNTAIPACPTEGIPSNPLTVVSQKIDPPIGNTLASSIRSGLGNLIEADDEFDLGEISTMKMAKANRKNFS</sequence>
<dbReference type="Gene3D" id="1.10.472.10">
    <property type="entry name" value="Cyclin-like"/>
    <property type="match status" value="2"/>
</dbReference>
<dbReference type="PANTHER" id="PTHR10177">
    <property type="entry name" value="CYCLINS"/>
    <property type="match status" value="1"/>
</dbReference>
<dbReference type="FunFam" id="1.10.472.10:FF:000006">
    <property type="entry name" value="Cyclin I"/>
    <property type="match status" value="1"/>
</dbReference>
<evidence type="ECO:0000259" key="3">
    <source>
        <dbReference type="SMART" id="SM00385"/>
    </source>
</evidence>
<dbReference type="CDD" id="cd20526">
    <property type="entry name" value="CYCLIN_CCNI-like"/>
    <property type="match status" value="1"/>
</dbReference>
<protein>
    <submittedName>
        <fullName evidence="4">Cyclin I family member 2</fullName>
    </submittedName>
</protein>